<feature type="region of interest" description="Disordered" evidence="7">
    <location>
        <begin position="404"/>
        <end position="587"/>
    </location>
</feature>
<evidence type="ECO:0000256" key="2">
    <source>
        <dbReference type="ARBA" id="ARBA00010170"/>
    </source>
</evidence>
<evidence type="ECO:0000259" key="8">
    <source>
        <dbReference type="Pfam" id="PF05041"/>
    </source>
</evidence>
<comment type="caution">
    <text evidence="9">The sequence shown here is derived from an EMBL/GenBank/DDBJ whole genome shotgun (WGS) entry which is preliminary data.</text>
</comment>
<dbReference type="Pfam" id="PF05041">
    <property type="entry name" value="Pecanex_C"/>
    <property type="match status" value="1"/>
</dbReference>
<dbReference type="PANTHER" id="PTHR12372">
    <property type="entry name" value="PECANEX"/>
    <property type="match status" value="1"/>
</dbReference>
<dbReference type="Proteomes" id="UP000664940">
    <property type="component" value="Unassembled WGS sequence"/>
</dbReference>
<feature type="domain" description="Pecanex C-terminal" evidence="8">
    <location>
        <begin position="130"/>
        <end position="354"/>
    </location>
</feature>
<accession>A0A834A494</accession>
<proteinExistence type="inferred from homology"/>
<evidence type="ECO:0000256" key="5">
    <source>
        <dbReference type="ARBA" id="ARBA00023136"/>
    </source>
</evidence>
<evidence type="ECO:0000256" key="7">
    <source>
        <dbReference type="SAM" id="MobiDB-lite"/>
    </source>
</evidence>
<dbReference type="EMBL" id="JABVXQ010000006">
    <property type="protein sequence ID" value="KAF6105390.1"/>
    <property type="molecule type" value="Genomic_DNA"/>
</dbReference>
<dbReference type="GO" id="GO:0016020">
    <property type="term" value="C:membrane"/>
    <property type="evidence" value="ECO:0007669"/>
    <property type="project" value="UniProtKB-SubCell"/>
</dbReference>
<protein>
    <recommendedName>
        <fullName evidence="6">Pecanex-like protein</fullName>
    </recommendedName>
</protein>
<keyword evidence="5" id="KW-0472">Membrane</keyword>
<dbReference type="AlphaFoldDB" id="A0A834A494"/>
<dbReference type="InterPro" id="IPR007735">
    <property type="entry name" value="Pecanex_C"/>
</dbReference>
<evidence type="ECO:0000256" key="6">
    <source>
        <dbReference type="RuleBase" id="RU367089"/>
    </source>
</evidence>
<evidence type="ECO:0000256" key="4">
    <source>
        <dbReference type="ARBA" id="ARBA00022989"/>
    </source>
</evidence>
<name>A0A834A494_9CHIR</name>
<keyword evidence="4" id="KW-1133">Transmembrane helix</keyword>
<feature type="compositionally biased region" description="Pro residues" evidence="7">
    <location>
        <begin position="429"/>
        <end position="441"/>
    </location>
</feature>
<organism evidence="9 10">
    <name type="scientific">Phyllostomus discolor</name>
    <name type="common">pale spear-nosed bat</name>
    <dbReference type="NCBI Taxonomy" id="89673"/>
    <lineage>
        <taxon>Eukaryota</taxon>
        <taxon>Metazoa</taxon>
        <taxon>Chordata</taxon>
        <taxon>Craniata</taxon>
        <taxon>Vertebrata</taxon>
        <taxon>Euteleostomi</taxon>
        <taxon>Mammalia</taxon>
        <taxon>Eutheria</taxon>
        <taxon>Laurasiatheria</taxon>
        <taxon>Chiroptera</taxon>
        <taxon>Yangochiroptera</taxon>
        <taxon>Phyllostomidae</taxon>
        <taxon>Phyllostominae</taxon>
        <taxon>Phyllostomus</taxon>
    </lineage>
</organism>
<evidence type="ECO:0000256" key="1">
    <source>
        <dbReference type="ARBA" id="ARBA00004141"/>
    </source>
</evidence>
<dbReference type="PANTHER" id="PTHR12372:SF4">
    <property type="entry name" value="PECANEX-LIKE PROTEIN 3"/>
    <property type="match status" value="1"/>
</dbReference>
<feature type="compositionally biased region" description="Low complexity" evidence="7">
    <location>
        <begin position="508"/>
        <end position="517"/>
    </location>
</feature>
<dbReference type="InterPro" id="IPR039797">
    <property type="entry name" value="Pecanex"/>
</dbReference>
<reference evidence="9 10" key="1">
    <citation type="journal article" date="2020" name="Nature">
        <title>Six reference-quality genomes reveal evolution of bat adaptations.</title>
        <authorList>
            <person name="Jebb D."/>
            <person name="Huang Z."/>
            <person name="Pippel M."/>
            <person name="Hughes G.M."/>
            <person name="Lavrichenko K."/>
            <person name="Devanna P."/>
            <person name="Winkler S."/>
            <person name="Jermiin L.S."/>
            <person name="Skirmuntt E.C."/>
            <person name="Katzourakis A."/>
            <person name="Burkitt-Gray L."/>
            <person name="Ray D.A."/>
            <person name="Sullivan K.A.M."/>
            <person name="Roscito J.G."/>
            <person name="Kirilenko B.M."/>
            <person name="Davalos L.M."/>
            <person name="Corthals A.P."/>
            <person name="Power M.L."/>
            <person name="Jones G."/>
            <person name="Ransome R.D."/>
            <person name="Dechmann D.K.N."/>
            <person name="Locatelli A.G."/>
            <person name="Puechmaille S.J."/>
            <person name="Fedrigo O."/>
            <person name="Jarvis E.D."/>
            <person name="Hiller M."/>
            <person name="Vernes S.C."/>
            <person name="Myers E.W."/>
            <person name="Teeling E.C."/>
        </authorList>
    </citation>
    <scope>NUCLEOTIDE SEQUENCE [LARGE SCALE GENOMIC DNA]</scope>
    <source>
        <strain evidence="9">Bat1K_MPI-CBG_1</strain>
    </source>
</reference>
<sequence>MGQGRGRGGVLEGRCRLSVREKPLYPDTSSCRGRGQGAGPAPTSALSPQSIIYYVSRSPKLEAWLSHEGISAALRPVRAPGYADSDPTFSLSVDEDYDLRLSGLSLPSFCAVHLEWIQYCASRRSQPVDQDWNSPLVTLCFGLCVLGRRALGTASHSMSASLEPFLYGLHALFKGDFRITSPRDEWVFADMDLLHRVVAPGVRMALKLHQDHFTSPDEYEEPAALYDAIAANEERLVISHEGDPAWRSAILSNTPSLLALRHVLDDASDEYKIIMLNRRHLSFRVIKVNRECVRGLWAGQQQELVFLRNRNPERGSIQNAKQALRNMINSSCDQPLGYPIYVSPLTTSLAGSHPQLRALWGGPVSLGAIARWLLHSWERLHKGCGAGCNSGGNVDDSDCGGGGGLTSLSNNPPLAHPTPENTAGTGDQPLPPGPGWGPRPPLSSSGDGRPPPLLQWPPPRLPGLPPASPAPTEGPRPSRPPGPGLLCSEGPSGKWSLGGRKGLGGPEGEPASGSPKEGTPKSQAPLDLSLSPDVSTDASTPGVAQDAPRVDSSAPESGTPTGALGDWLSPAEERESPAAQPLLEHQY</sequence>
<feature type="compositionally biased region" description="Pro residues" evidence="7">
    <location>
        <begin position="449"/>
        <end position="483"/>
    </location>
</feature>
<comment type="subcellular location">
    <subcellularLocation>
        <location evidence="1 6">Membrane</location>
        <topology evidence="1 6">Multi-pass membrane protein</topology>
    </subcellularLocation>
</comment>
<evidence type="ECO:0000313" key="9">
    <source>
        <dbReference type="EMBL" id="KAF6105390.1"/>
    </source>
</evidence>
<evidence type="ECO:0000256" key="3">
    <source>
        <dbReference type="ARBA" id="ARBA00022692"/>
    </source>
</evidence>
<comment type="similarity">
    <text evidence="2 6">Belongs to the pecanex family.</text>
</comment>
<gene>
    <name evidence="9" type="ORF">HJG60_014670</name>
</gene>
<keyword evidence="3" id="KW-0812">Transmembrane</keyword>
<evidence type="ECO:0000313" key="10">
    <source>
        <dbReference type="Proteomes" id="UP000664940"/>
    </source>
</evidence>